<evidence type="ECO:0000313" key="1">
    <source>
        <dbReference type="EMBL" id="GEX07168.1"/>
    </source>
</evidence>
<sequence length="130" mass="14434">MRIGGYRLRIVWIDLMSKRDGMLLLALHSETTVYNTVLRCLGVLKLESEGDHVHLAIGKFSGLKSVLMCRWSDVAALRLSPTSPSDAVRKHHKDAILHFTVGSKVKVGHEVKSIWINNGSGEMGLTPEML</sequence>
<name>A0A699H1G4_TANCI</name>
<organism evidence="1">
    <name type="scientific">Tanacetum cinerariifolium</name>
    <name type="common">Dalmatian daisy</name>
    <name type="synonym">Chrysanthemum cinerariifolium</name>
    <dbReference type="NCBI Taxonomy" id="118510"/>
    <lineage>
        <taxon>Eukaryota</taxon>
        <taxon>Viridiplantae</taxon>
        <taxon>Streptophyta</taxon>
        <taxon>Embryophyta</taxon>
        <taxon>Tracheophyta</taxon>
        <taxon>Spermatophyta</taxon>
        <taxon>Magnoliopsida</taxon>
        <taxon>eudicotyledons</taxon>
        <taxon>Gunneridae</taxon>
        <taxon>Pentapetalae</taxon>
        <taxon>asterids</taxon>
        <taxon>campanulids</taxon>
        <taxon>Asterales</taxon>
        <taxon>Asteraceae</taxon>
        <taxon>Asteroideae</taxon>
        <taxon>Anthemideae</taxon>
        <taxon>Anthemidinae</taxon>
        <taxon>Tanacetum</taxon>
    </lineage>
</organism>
<reference evidence="1" key="1">
    <citation type="journal article" date="2019" name="Sci. Rep.">
        <title>Draft genome of Tanacetum cinerariifolium, the natural source of mosquito coil.</title>
        <authorList>
            <person name="Yamashiro T."/>
            <person name="Shiraishi A."/>
            <person name="Satake H."/>
            <person name="Nakayama K."/>
        </authorList>
    </citation>
    <scope>NUCLEOTIDE SEQUENCE</scope>
</reference>
<dbReference type="AlphaFoldDB" id="A0A699H1G4"/>
<gene>
    <name evidence="1" type="ORF">Tci_279143</name>
</gene>
<proteinExistence type="predicted"/>
<comment type="caution">
    <text evidence="1">The sequence shown here is derived from an EMBL/GenBank/DDBJ whole genome shotgun (WGS) entry which is preliminary data.</text>
</comment>
<protein>
    <submittedName>
        <fullName evidence="1">Uncharacterized protein</fullName>
    </submittedName>
</protein>
<accession>A0A699H1G4</accession>
<dbReference type="EMBL" id="BKCJ010088010">
    <property type="protein sequence ID" value="GEX07168.1"/>
    <property type="molecule type" value="Genomic_DNA"/>
</dbReference>